<feature type="transmembrane region" description="Helical" evidence="3">
    <location>
        <begin position="122"/>
        <end position="143"/>
    </location>
</feature>
<feature type="transmembrane region" description="Helical" evidence="3">
    <location>
        <begin position="57"/>
        <end position="78"/>
    </location>
</feature>
<dbReference type="SUPFAM" id="SSF103481">
    <property type="entry name" value="Multidrug resistance efflux transporter EmrE"/>
    <property type="match status" value="1"/>
</dbReference>
<dbReference type="Pfam" id="PF00892">
    <property type="entry name" value="EamA"/>
    <property type="match status" value="1"/>
</dbReference>
<dbReference type="Proteomes" id="UP001418796">
    <property type="component" value="Unassembled WGS sequence"/>
</dbReference>
<gene>
    <name evidence="5" type="ORF">MKY91_02275</name>
</gene>
<keyword evidence="3" id="KW-0472">Membrane</keyword>
<evidence type="ECO:0000256" key="2">
    <source>
        <dbReference type="ARBA" id="ARBA00007362"/>
    </source>
</evidence>
<keyword evidence="3" id="KW-1133">Transmembrane helix</keyword>
<dbReference type="RefSeq" id="WP_343129151.1">
    <property type="nucleotide sequence ID" value="NZ_JBCITK010000001.1"/>
</dbReference>
<keyword evidence="3" id="KW-0812">Transmembrane</keyword>
<comment type="similarity">
    <text evidence="2">Belongs to the EamA transporter family.</text>
</comment>
<comment type="caution">
    <text evidence="5">The sequence shown here is derived from an EMBL/GenBank/DDBJ whole genome shotgun (WGS) entry which is preliminary data.</text>
</comment>
<feature type="domain" description="EamA" evidence="4">
    <location>
        <begin position="60"/>
        <end position="193"/>
    </location>
</feature>
<comment type="subcellular location">
    <subcellularLocation>
        <location evidence="1">Endomembrane system</location>
        <topology evidence="1">Multi-pass membrane protein</topology>
    </subcellularLocation>
</comment>
<name>A0ABU9VEE3_9BACI</name>
<feature type="transmembrane region" description="Helical" evidence="3">
    <location>
        <begin position="178"/>
        <end position="200"/>
    </location>
</feature>
<accession>A0ABU9VEE3</accession>
<feature type="transmembrane region" description="Helical" evidence="3">
    <location>
        <begin position="155"/>
        <end position="172"/>
    </location>
</feature>
<feature type="transmembrane region" description="Helical" evidence="3">
    <location>
        <begin position="90"/>
        <end position="110"/>
    </location>
</feature>
<keyword evidence="6" id="KW-1185">Reference proteome</keyword>
<evidence type="ECO:0000313" key="6">
    <source>
        <dbReference type="Proteomes" id="UP001418796"/>
    </source>
</evidence>
<dbReference type="InterPro" id="IPR000620">
    <property type="entry name" value="EamA_dom"/>
</dbReference>
<evidence type="ECO:0000259" key="4">
    <source>
        <dbReference type="Pfam" id="PF00892"/>
    </source>
</evidence>
<proteinExistence type="inferred from homology"/>
<dbReference type="EMBL" id="JBCITK010000001">
    <property type="protein sequence ID" value="MEN0641987.1"/>
    <property type="molecule type" value="Genomic_DNA"/>
</dbReference>
<evidence type="ECO:0000256" key="1">
    <source>
        <dbReference type="ARBA" id="ARBA00004127"/>
    </source>
</evidence>
<reference evidence="5 6" key="1">
    <citation type="submission" date="2024-03" db="EMBL/GenBank/DDBJ databases">
        <title>Bacilli Hybrid Assemblies.</title>
        <authorList>
            <person name="Kovac J."/>
        </authorList>
    </citation>
    <scope>NUCLEOTIDE SEQUENCE [LARGE SCALE GENOMIC DNA]</scope>
    <source>
        <strain evidence="5 6">FSL R7-0666</strain>
    </source>
</reference>
<evidence type="ECO:0000256" key="3">
    <source>
        <dbReference type="SAM" id="Phobius"/>
    </source>
</evidence>
<dbReference type="InterPro" id="IPR037185">
    <property type="entry name" value="EmrE-like"/>
</dbReference>
<feature type="transmembrane region" description="Helical" evidence="3">
    <location>
        <begin position="6"/>
        <end position="26"/>
    </location>
</feature>
<evidence type="ECO:0000313" key="5">
    <source>
        <dbReference type="EMBL" id="MEN0641987.1"/>
    </source>
</evidence>
<organism evidence="5 6">
    <name type="scientific">Alkalicoccobacillus gibsonii</name>
    <dbReference type="NCBI Taxonomy" id="79881"/>
    <lineage>
        <taxon>Bacteria</taxon>
        <taxon>Bacillati</taxon>
        <taxon>Bacillota</taxon>
        <taxon>Bacilli</taxon>
        <taxon>Bacillales</taxon>
        <taxon>Bacillaceae</taxon>
        <taxon>Alkalicoccobacillus</taxon>
    </lineage>
</organism>
<feature type="transmembrane region" description="Helical" evidence="3">
    <location>
        <begin position="33"/>
        <end position="51"/>
    </location>
</feature>
<protein>
    <submittedName>
        <fullName evidence="5">DMT family transporter</fullName>
    </submittedName>
</protein>
<sequence length="208" mass="23434">MTPTQTSLFLSIGNTSAVLLVDYVYARESRSRSSIYALLVLSVGVLTYFYPWELKQISFIGITLVLFSSIGYALNLTINRSLLRHKVTRTEDLIIFPMLIGAIGLLGVGLTMEELPSLTPKLVLLILWLGSVNGALAFYLWTWTQRYLKAFESSLLNNLMLIEIALLDVLFLQRQLSLMQLIGILFVATSIAYVQISPLLKKRRESKL</sequence>